<accession>A0AAN6V043</accession>
<dbReference type="InterPro" id="IPR056125">
    <property type="entry name" value="DUF7708"/>
</dbReference>
<sequence length="625" mass="69789">MSELYAVSQFLSTNKAGQFAEPWQNPDPRLLDVLPRQFAEQHGRIHDPAPPVPACLPPSKEFQICANEFLKGMREFLNSAQDKGATQAFDSRSWDNLKNEATEAYNKLDEHEKRRKNWRNPFEAADKLGGAVARRIEFLIELLPDGDYSGLLAGGLRLLCKTAQRKKEVRETILNMLDSISDTVAFRTDEIRMYRQDLELRDRSEKLYMAILNFIRYAVAYLDRSSALESFKAFFKQDEYQSDLDSAVEEVNNAAKSFEGLVFICLQKRVQQIDHNIQTFQAQTNRNFRTMETLYFYLAGMAKDISQDIKSLLEEQKREAQAPTVVQTLHFVNVQGGAPPPQASVQMAGPQFPSLSIPSTQLCQLLFTKWRVETGPSARDLMPDLVADVQSALGIVPTHFGENQLGLLMRDSAFSTWLRALNSQFVILHDDSALESNNSLSTSSHLCALLSKSMSVPGMLPLTFFCGLHTADGDSLEGGDGIMRGLALQLLQAFGDTSLFSLPIPGDAQQTMQRLTMNDLTTTCSIFSTILQHISSPCVVLVMIDGACWYDTELRGDGMQIAMRFLCQAVEEARVRNGGLVLKVLVTNPTRRQRNLWGIPATDVDLEQSLLTGVHGGEASRVLSL</sequence>
<organism evidence="2 3">
    <name type="scientific">Dichotomopilus funicola</name>
    <dbReference type="NCBI Taxonomy" id="1934379"/>
    <lineage>
        <taxon>Eukaryota</taxon>
        <taxon>Fungi</taxon>
        <taxon>Dikarya</taxon>
        <taxon>Ascomycota</taxon>
        <taxon>Pezizomycotina</taxon>
        <taxon>Sordariomycetes</taxon>
        <taxon>Sordariomycetidae</taxon>
        <taxon>Sordariales</taxon>
        <taxon>Chaetomiaceae</taxon>
        <taxon>Dichotomopilus</taxon>
    </lineage>
</organism>
<dbReference type="EMBL" id="MU853604">
    <property type="protein sequence ID" value="KAK4141956.1"/>
    <property type="molecule type" value="Genomic_DNA"/>
</dbReference>
<keyword evidence="3" id="KW-1185">Reference proteome</keyword>
<reference evidence="2" key="2">
    <citation type="submission" date="2023-05" db="EMBL/GenBank/DDBJ databases">
        <authorList>
            <consortium name="Lawrence Berkeley National Laboratory"/>
            <person name="Steindorff A."/>
            <person name="Hensen N."/>
            <person name="Bonometti L."/>
            <person name="Westerberg I."/>
            <person name="Brannstrom I.O."/>
            <person name="Guillou S."/>
            <person name="Cros-Aarteil S."/>
            <person name="Calhoun S."/>
            <person name="Haridas S."/>
            <person name="Kuo A."/>
            <person name="Mondo S."/>
            <person name="Pangilinan J."/>
            <person name="Riley R."/>
            <person name="Labutti K."/>
            <person name="Andreopoulos B."/>
            <person name="Lipzen A."/>
            <person name="Chen C."/>
            <person name="Yanf M."/>
            <person name="Daum C."/>
            <person name="Ng V."/>
            <person name="Clum A."/>
            <person name="Ohm R."/>
            <person name="Martin F."/>
            <person name="Silar P."/>
            <person name="Natvig D."/>
            <person name="Lalanne C."/>
            <person name="Gautier V."/>
            <person name="Ament-Velasquez S.L."/>
            <person name="Kruys A."/>
            <person name="Hutchinson M.I."/>
            <person name="Powell A.J."/>
            <person name="Barry K."/>
            <person name="Miller A.N."/>
            <person name="Grigoriev I.V."/>
            <person name="Debuchy R."/>
            <person name="Gladieux P."/>
            <person name="Thoren M.H."/>
            <person name="Johannesson H."/>
        </authorList>
    </citation>
    <scope>NUCLEOTIDE SEQUENCE</scope>
    <source>
        <strain evidence="2">CBS 141.50</strain>
    </source>
</reference>
<reference evidence="2" key="1">
    <citation type="journal article" date="2023" name="Mol. Phylogenet. Evol.">
        <title>Genome-scale phylogeny and comparative genomics of the fungal order Sordariales.</title>
        <authorList>
            <person name="Hensen N."/>
            <person name="Bonometti L."/>
            <person name="Westerberg I."/>
            <person name="Brannstrom I.O."/>
            <person name="Guillou S."/>
            <person name="Cros-Aarteil S."/>
            <person name="Calhoun S."/>
            <person name="Haridas S."/>
            <person name="Kuo A."/>
            <person name="Mondo S."/>
            <person name="Pangilinan J."/>
            <person name="Riley R."/>
            <person name="LaButti K."/>
            <person name="Andreopoulos B."/>
            <person name="Lipzen A."/>
            <person name="Chen C."/>
            <person name="Yan M."/>
            <person name="Daum C."/>
            <person name="Ng V."/>
            <person name="Clum A."/>
            <person name="Steindorff A."/>
            <person name="Ohm R.A."/>
            <person name="Martin F."/>
            <person name="Silar P."/>
            <person name="Natvig D.O."/>
            <person name="Lalanne C."/>
            <person name="Gautier V."/>
            <person name="Ament-Velasquez S.L."/>
            <person name="Kruys A."/>
            <person name="Hutchinson M.I."/>
            <person name="Powell A.J."/>
            <person name="Barry K."/>
            <person name="Miller A.N."/>
            <person name="Grigoriev I.V."/>
            <person name="Debuchy R."/>
            <person name="Gladieux P."/>
            <person name="Hiltunen Thoren M."/>
            <person name="Johannesson H."/>
        </authorList>
    </citation>
    <scope>NUCLEOTIDE SEQUENCE</scope>
    <source>
        <strain evidence="2">CBS 141.50</strain>
    </source>
</reference>
<evidence type="ECO:0000313" key="3">
    <source>
        <dbReference type="Proteomes" id="UP001302676"/>
    </source>
</evidence>
<dbReference type="Pfam" id="PF24809">
    <property type="entry name" value="DUF7708"/>
    <property type="match status" value="1"/>
</dbReference>
<dbReference type="AlphaFoldDB" id="A0AAN6V043"/>
<dbReference type="Proteomes" id="UP001302676">
    <property type="component" value="Unassembled WGS sequence"/>
</dbReference>
<dbReference type="GeneID" id="87820942"/>
<evidence type="ECO:0000259" key="1">
    <source>
        <dbReference type="Pfam" id="PF24809"/>
    </source>
</evidence>
<comment type="caution">
    <text evidence="2">The sequence shown here is derived from an EMBL/GenBank/DDBJ whole genome shotgun (WGS) entry which is preliminary data.</text>
</comment>
<dbReference type="PANTHER" id="PTHR40619">
    <property type="entry name" value="FUNGAL STAND N-TERMINAL GOODBYE DOMAIN-CONTAINING PROTEIN"/>
    <property type="match status" value="1"/>
</dbReference>
<dbReference type="RefSeq" id="XP_062635327.1">
    <property type="nucleotide sequence ID" value="XM_062784329.1"/>
</dbReference>
<dbReference type="PANTHER" id="PTHR40619:SF3">
    <property type="entry name" value="FUNGAL STAND N-TERMINAL GOODBYE DOMAIN-CONTAINING PROTEIN"/>
    <property type="match status" value="1"/>
</dbReference>
<gene>
    <name evidence="2" type="ORF">C8A04DRAFT_38728</name>
</gene>
<proteinExistence type="predicted"/>
<name>A0AAN6V043_9PEZI</name>
<feature type="domain" description="DUF7708" evidence="1">
    <location>
        <begin position="147"/>
        <end position="259"/>
    </location>
</feature>
<evidence type="ECO:0000313" key="2">
    <source>
        <dbReference type="EMBL" id="KAK4141956.1"/>
    </source>
</evidence>
<protein>
    <recommendedName>
        <fullName evidence="1">DUF7708 domain-containing protein</fullName>
    </recommendedName>
</protein>